<dbReference type="InterPro" id="IPR006439">
    <property type="entry name" value="HAD-SF_hydro_IA"/>
</dbReference>
<keyword evidence="1 2" id="KW-0378">Hydrolase</keyword>
<dbReference type="Pfam" id="PF00702">
    <property type="entry name" value="Hydrolase"/>
    <property type="match status" value="1"/>
</dbReference>
<organism evidence="2 3">
    <name type="scientific">Ottowia flava</name>
    <dbReference type="NCBI Taxonomy" id="2675430"/>
    <lineage>
        <taxon>Bacteria</taxon>
        <taxon>Pseudomonadati</taxon>
        <taxon>Pseudomonadota</taxon>
        <taxon>Betaproteobacteria</taxon>
        <taxon>Burkholderiales</taxon>
        <taxon>Comamonadaceae</taxon>
        <taxon>Ottowia</taxon>
    </lineage>
</organism>
<dbReference type="InterPro" id="IPR051540">
    <property type="entry name" value="S-2-haloacid_dehalogenase"/>
</dbReference>
<dbReference type="SFLD" id="SFLDG01129">
    <property type="entry name" value="C1.5:_HAD__Beta-PGM__Phosphata"/>
    <property type="match status" value="1"/>
</dbReference>
<accession>A0ABW4KS86</accession>
<evidence type="ECO:0000313" key="3">
    <source>
        <dbReference type="Proteomes" id="UP001597304"/>
    </source>
</evidence>
<dbReference type="Gene3D" id="1.20.120.1600">
    <property type="match status" value="1"/>
</dbReference>
<dbReference type="PRINTS" id="PR00413">
    <property type="entry name" value="HADHALOGNASE"/>
</dbReference>
<protein>
    <submittedName>
        <fullName evidence="2">HAD-IA family hydrolase</fullName>
    </submittedName>
</protein>
<dbReference type="Proteomes" id="UP001597304">
    <property type="component" value="Unassembled WGS sequence"/>
</dbReference>
<dbReference type="InterPro" id="IPR023214">
    <property type="entry name" value="HAD_sf"/>
</dbReference>
<dbReference type="InterPro" id="IPR036412">
    <property type="entry name" value="HAD-like_sf"/>
</dbReference>
<dbReference type="RefSeq" id="WP_147914522.1">
    <property type="nucleotide sequence ID" value="NZ_JBHUEJ010000012.1"/>
</dbReference>
<dbReference type="SUPFAM" id="SSF56784">
    <property type="entry name" value="HAD-like"/>
    <property type="match status" value="1"/>
</dbReference>
<dbReference type="PANTHER" id="PTHR43316">
    <property type="entry name" value="HYDROLASE, HALOACID DELAHOGENASE-RELATED"/>
    <property type="match status" value="1"/>
</dbReference>
<evidence type="ECO:0000256" key="1">
    <source>
        <dbReference type="ARBA" id="ARBA00022801"/>
    </source>
</evidence>
<evidence type="ECO:0000313" key="2">
    <source>
        <dbReference type="EMBL" id="MFD1709962.1"/>
    </source>
</evidence>
<dbReference type="SFLD" id="SFLDS00003">
    <property type="entry name" value="Haloacid_Dehalogenase"/>
    <property type="match status" value="1"/>
</dbReference>
<comment type="caution">
    <text evidence="2">The sequence shown here is derived from an EMBL/GenBank/DDBJ whole genome shotgun (WGS) entry which is preliminary data.</text>
</comment>
<proteinExistence type="predicted"/>
<dbReference type="Gene3D" id="3.40.50.1000">
    <property type="entry name" value="HAD superfamily/HAD-like"/>
    <property type="match status" value="1"/>
</dbReference>
<dbReference type="NCBIfam" id="TIGR01509">
    <property type="entry name" value="HAD-SF-IA-v3"/>
    <property type="match status" value="1"/>
</dbReference>
<dbReference type="EMBL" id="JBHUEJ010000012">
    <property type="protein sequence ID" value="MFD1709962.1"/>
    <property type="molecule type" value="Genomic_DNA"/>
</dbReference>
<dbReference type="NCBIfam" id="TIGR01549">
    <property type="entry name" value="HAD-SF-IA-v1"/>
    <property type="match status" value="1"/>
</dbReference>
<dbReference type="PANTHER" id="PTHR43316:SF3">
    <property type="entry name" value="HALOACID DEHALOGENASE, TYPE II (AFU_ORTHOLOGUE AFUA_2G07750)-RELATED"/>
    <property type="match status" value="1"/>
</dbReference>
<dbReference type="GO" id="GO:0016787">
    <property type="term" value="F:hydrolase activity"/>
    <property type="evidence" value="ECO:0007669"/>
    <property type="project" value="UniProtKB-KW"/>
</dbReference>
<sequence length="236" mass="25763">MTLSRLDLSRVRAVTLDLDDTLWPVWPTIERAETTLRAWLTDRAPATARLAADSHHQRRAREAVLQAQPEIAHDLGRLRREAIRHLLRLAQEDVTLAEPAYEVFYAARQRVDLFPDALATLQLLSARFPVVALTNGNADVHHIGIGGYFHDALNPAKVGVSKPDVRFFQAGAAAAGVAPEAVLHIGDDAQLDGAGALAAGMQTVWVNRTDERWPPELPDLPHAEVPSLTALNALLG</sequence>
<reference evidence="3" key="1">
    <citation type="journal article" date="2019" name="Int. J. Syst. Evol. Microbiol.">
        <title>The Global Catalogue of Microorganisms (GCM) 10K type strain sequencing project: providing services to taxonomists for standard genome sequencing and annotation.</title>
        <authorList>
            <consortium name="The Broad Institute Genomics Platform"/>
            <consortium name="The Broad Institute Genome Sequencing Center for Infectious Disease"/>
            <person name="Wu L."/>
            <person name="Ma J."/>
        </authorList>
    </citation>
    <scope>NUCLEOTIDE SEQUENCE [LARGE SCALE GENOMIC DNA]</scope>
    <source>
        <strain evidence="3">LMG 29247</strain>
    </source>
</reference>
<name>A0ABW4KS86_9BURK</name>
<keyword evidence="3" id="KW-1185">Reference proteome</keyword>
<gene>
    <name evidence="2" type="ORF">ACFSF0_05055</name>
</gene>